<dbReference type="InterPro" id="IPR043129">
    <property type="entry name" value="ATPase_NBD"/>
</dbReference>
<gene>
    <name evidence="9" type="ORF">EDM56_02225</name>
</gene>
<name>A0A3M8DWQ7_9BACL</name>
<dbReference type="AlphaFoldDB" id="A0A3M8DWQ7"/>
<dbReference type="GO" id="GO:0006096">
    <property type="term" value="P:glycolytic process"/>
    <property type="evidence" value="ECO:0007669"/>
    <property type="project" value="InterPro"/>
</dbReference>
<proteinExistence type="inferred from homology"/>
<evidence type="ECO:0000313" key="10">
    <source>
        <dbReference type="Proteomes" id="UP000271031"/>
    </source>
</evidence>
<dbReference type="GO" id="GO:0004340">
    <property type="term" value="F:glucokinase activity"/>
    <property type="evidence" value="ECO:0007669"/>
    <property type="project" value="UniProtKB-EC"/>
</dbReference>
<dbReference type="InterPro" id="IPR000600">
    <property type="entry name" value="ROK"/>
</dbReference>
<dbReference type="PANTHER" id="PTHR18964:SF149">
    <property type="entry name" value="BIFUNCTIONAL UDP-N-ACETYLGLUCOSAMINE 2-EPIMERASE_N-ACETYLMANNOSAMINE KINASE"/>
    <property type="match status" value="1"/>
</dbReference>
<organism evidence="9 10">
    <name type="scientific">Brevibacillus fluminis</name>
    <dbReference type="NCBI Taxonomy" id="511487"/>
    <lineage>
        <taxon>Bacteria</taxon>
        <taxon>Bacillati</taxon>
        <taxon>Bacillota</taxon>
        <taxon>Bacilli</taxon>
        <taxon>Bacillales</taxon>
        <taxon>Paenibacillaceae</taxon>
        <taxon>Brevibacillus</taxon>
    </lineage>
</organism>
<dbReference type="GO" id="GO:0005737">
    <property type="term" value="C:cytoplasm"/>
    <property type="evidence" value="ECO:0007669"/>
    <property type="project" value="InterPro"/>
</dbReference>
<dbReference type="EC" id="2.7.1.2" evidence="2"/>
<keyword evidence="6 9" id="KW-0418">Kinase</keyword>
<accession>A0A3M8DWQ7</accession>
<evidence type="ECO:0000256" key="4">
    <source>
        <dbReference type="ARBA" id="ARBA00022679"/>
    </source>
</evidence>
<dbReference type="GO" id="GO:0005524">
    <property type="term" value="F:ATP binding"/>
    <property type="evidence" value="ECO:0007669"/>
    <property type="project" value="UniProtKB-KW"/>
</dbReference>
<sequence>MGNRFMVGIDIGGTSIKMGLLTPSGSMVGKLEQPTLVELGADSVIQRTAEMVELLLQRSDVAKHQLAGIGIGVPGPIDADSGVVHQAVNLHWQRTELRAKMEALTGVRVFVENDANAAALGEMWQGAGTGATNLVMITLGTGVGGGIIVNGAITHGINGVAGEIGHITVDPTHGPLCNCGKRGCLENYASATGIIRAGREAAENGQSYVLADILSEHNKLTAKDVIDAAKAGDPGATSVIDQATYYLGLAFSHLIVLLNPAKIVVGGGVSASGPFLFDKIREVCQRFVPFPQAFASCDILPATLGNDAGIIGAAWLVRAHAWQSVT</sequence>
<evidence type="ECO:0000256" key="7">
    <source>
        <dbReference type="ARBA" id="ARBA00022840"/>
    </source>
</evidence>
<dbReference type="Pfam" id="PF00480">
    <property type="entry name" value="ROK"/>
    <property type="match status" value="1"/>
</dbReference>
<dbReference type="SUPFAM" id="SSF53067">
    <property type="entry name" value="Actin-like ATPase domain"/>
    <property type="match status" value="1"/>
</dbReference>
<dbReference type="InterPro" id="IPR049874">
    <property type="entry name" value="ROK_cs"/>
</dbReference>
<evidence type="ECO:0000256" key="6">
    <source>
        <dbReference type="ARBA" id="ARBA00022777"/>
    </source>
</evidence>
<evidence type="ECO:0000256" key="5">
    <source>
        <dbReference type="ARBA" id="ARBA00022741"/>
    </source>
</evidence>
<dbReference type="NCBIfam" id="TIGR00744">
    <property type="entry name" value="ROK_glcA_fam"/>
    <property type="match status" value="1"/>
</dbReference>
<reference evidence="9 10" key="1">
    <citation type="submission" date="2018-10" db="EMBL/GenBank/DDBJ databases">
        <title>Phylogenomics of Brevibacillus.</title>
        <authorList>
            <person name="Dunlap C."/>
        </authorList>
    </citation>
    <scope>NUCLEOTIDE SEQUENCE [LARGE SCALE GENOMIC DNA]</scope>
    <source>
        <strain evidence="9 10">JCM 15716</strain>
    </source>
</reference>
<comment type="similarity">
    <text evidence="1">Belongs to the ROK (NagC/XylR) family.</text>
</comment>
<comment type="caution">
    <text evidence="9">The sequence shown here is derived from an EMBL/GenBank/DDBJ whole genome shotgun (WGS) entry which is preliminary data.</text>
</comment>
<evidence type="ECO:0000313" key="9">
    <source>
        <dbReference type="EMBL" id="RNB92532.1"/>
    </source>
</evidence>
<dbReference type="InterPro" id="IPR004654">
    <property type="entry name" value="ROK_glcA"/>
</dbReference>
<evidence type="ECO:0000256" key="2">
    <source>
        <dbReference type="ARBA" id="ARBA00012323"/>
    </source>
</evidence>
<dbReference type="PANTHER" id="PTHR18964">
    <property type="entry name" value="ROK (REPRESSOR, ORF, KINASE) FAMILY"/>
    <property type="match status" value="1"/>
</dbReference>
<evidence type="ECO:0000256" key="3">
    <source>
        <dbReference type="ARBA" id="ARBA00014701"/>
    </source>
</evidence>
<dbReference type="EMBL" id="RHHQ01000003">
    <property type="protein sequence ID" value="RNB92532.1"/>
    <property type="molecule type" value="Genomic_DNA"/>
</dbReference>
<evidence type="ECO:0000256" key="8">
    <source>
        <dbReference type="ARBA" id="ARBA00032386"/>
    </source>
</evidence>
<dbReference type="RefSeq" id="WP_122916237.1">
    <property type="nucleotide sequence ID" value="NZ_RHHQ01000003.1"/>
</dbReference>
<keyword evidence="4 9" id="KW-0808">Transferase</keyword>
<dbReference type="PROSITE" id="PS01125">
    <property type="entry name" value="ROK"/>
    <property type="match status" value="1"/>
</dbReference>
<dbReference type="Gene3D" id="3.30.420.40">
    <property type="match status" value="2"/>
</dbReference>
<evidence type="ECO:0000256" key="1">
    <source>
        <dbReference type="ARBA" id="ARBA00006479"/>
    </source>
</evidence>
<dbReference type="Proteomes" id="UP000271031">
    <property type="component" value="Unassembled WGS sequence"/>
</dbReference>
<keyword evidence="10" id="KW-1185">Reference proteome</keyword>
<keyword evidence="5" id="KW-0547">Nucleotide-binding</keyword>
<keyword evidence="7" id="KW-0067">ATP-binding</keyword>
<protein>
    <recommendedName>
        <fullName evidence="3">Glucokinase</fullName>
        <ecNumber evidence="2">2.7.1.2</ecNumber>
    </recommendedName>
    <alternativeName>
        <fullName evidence="8">Glucose kinase</fullName>
    </alternativeName>
</protein>
<dbReference type="OrthoDB" id="9810372at2"/>